<feature type="region of interest" description="Disordered" evidence="1">
    <location>
        <begin position="207"/>
        <end position="246"/>
    </location>
</feature>
<dbReference type="InterPro" id="IPR001623">
    <property type="entry name" value="DnaJ_domain"/>
</dbReference>
<reference evidence="5" key="1">
    <citation type="journal article" date="2019" name="Int. J. Syst. Evol. Microbiol.">
        <title>The Global Catalogue of Microorganisms (GCM) 10K type strain sequencing project: providing services to taxonomists for standard genome sequencing and annotation.</title>
        <authorList>
            <consortium name="The Broad Institute Genomics Platform"/>
            <consortium name="The Broad Institute Genome Sequencing Center for Infectious Disease"/>
            <person name="Wu L."/>
            <person name="Ma J."/>
        </authorList>
    </citation>
    <scope>NUCLEOTIDE SEQUENCE [LARGE SCALE GENOMIC DNA]</scope>
    <source>
        <strain evidence="5">LMG 29894</strain>
    </source>
</reference>
<name>A0ABV8MU90_9NEIS</name>
<keyword evidence="2" id="KW-0812">Transmembrane</keyword>
<feature type="domain" description="J" evidence="3">
    <location>
        <begin position="8"/>
        <end position="71"/>
    </location>
</feature>
<proteinExistence type="predicted"/>
<sequence>MTSLPGKTYYAILGVDRNASQDQIERSYADLVQTFNELPDGPLRRQRLEALEEAYLLLSNPIRRSVYDASLVAGQAPMMEIGMTVPGRVPGALPPAPERRSRMPLYFGLGLLTVFVVGYLGLAYSQQRMLRDVQERALQSAEQVQERVARQEQEMLEAEQAATGNNAEARERYAREAEQRAAEREARQRNAEFERWNAEVGAREQRAAREAQRAAEQRERELANEARRADQQEARDAQVARERADRERRQLLAKLITERRYAEAKQIVKDESELRQVEQAERYGR</sequence>
<dbReference type="Proteomes" id="UP001595791">
    <property type="component" value="Unassembled WGS sequence"/>
</dbReference>
<feature type="compositionally biased region" description="Basic and acidic residues" evidence="1">
    <location>
        <begin position="168"/>
        <end position="189"/>
    </location>
</feature>
<dbReference type="SUPFAM" id="SSF46565">
    <property type="entry name" value="Chaperone J-domain"/>
    <property type="match status" value="1"/>
</dbReference>
<organism evidence="4 5">
    <name type="scientific">Chitinimonas lacunae</name>
    <dbReference type="NCBI Taxonomy" id="1963018"/>
    <lineage>
        <taxon>Bacteria</taxon>
        <taxon>Pseudomonadati</taxon>
        <taxon>Pseudomonadota</taxon>
        <taxon>Betaproteobacteria</taxon>
        <taxon>Neisseriales</taxon>
        <taxon>Chitinibacteraceae</taxon>
        <taxon>Chitinimonas</taxon>
    </lineage>
</organism>
<evidence type="ECO:0000259" key="3">
    <source>
        <dbReference type="PROSITE" id="PS50076"/>
    </source>
</evidence>
<gene>
    <name evidence="4" type="ORF">ACFOW7_14360</name>
</gene>
<protein>
    <submittedName>
        <fullName evidence="4">DnaJ domain-containing protein</fullName>
    </submittedName>
</protein>
<dbReference type="EMBL" id="JBHSBU010000001">
    <property type="protein sequence ID" value="MFC4160520.1"/>
    <property type="molecule type" value="Genomic_DNA"/>
</dbReference>
<evidence type="ECO:0000256" key="2">
    <source>
        <dbReference type="SAM" id="Phobius"/>
    </source>
</evidence>
<feature type="region of interest" description="Disordered" evidence="1">
    <location>
        <begin position="155"/>
        <end position="189"/>
    </location>
</feature>
<dbReference type="PRINTS" id="PR00625">
    <property type="entry name" value="JDOMAIN"/>
</dbReference>
<dbReference type="PROSITE" id="PS50076">
    <property type="entry name" value="DNAJ_2"/>
    <property type="match status" value="1"/>
</dbReference>
<feature type="transmembrane region" description="Helical" evidence="2">
    <location>
        <begin position="105"/>
        <end position="124"/>
    </location>
</feature>
<accession>A0ABV8MU90</accession>
<keyword evidence="2" id="KW-0472">Membrane</keyword>
<dbReference type="Pfam" id="PF00226">
    <property type="entry name" value="DnaJ"/>
    <property type="match status" value="1"/>
</dbReference>
<evidence type="ECO:0000256" key="1">
    <source>
        <dbReference type="SAM" id="MobiDB-lite"/>
    </source>
</evidence>
<evidence type="ECO:0000313" key="4">
    <source>
        <dbReference type="EMBL" id="MFC4160520.1"/>
    </source>
</evidence>
<dbReference type="InterPro" id="IPR036869">
    <property type="entry name" value="J_dom_sf"/>
</dbReference>
<comment type="caution">
    <text evidence="4">The sequence shown here is derived from an EMBL/GenBank/DDBJ whole genome shotgun (WGS) entry which is preliminary data.</text>
</comment>
<keyword evidence="2" id="KW-1133">Transmembrane helix</keyword>
<dbReference type="RefSeq" id="WP_378165436.1">
    <property type="nucleotide sequence ID" value="NZ_JBHSBU010000001.1"/>
</dbReference>
<dbReference type="Gene3D" id="1.10.287.110">
    <property type="entry name" value="DnaJ domain"/>
    <property type="match status" value="1"/>
</dbReference>
<evidence type="ECO:0000313" key="5">
    <source>
        <dbReference type="Proteomes" id="UP001595791"/>
    </source>
</evidence>
<dbReference type="CDD" id="cd06257">
    <property type="entry name" value="DnaJ"/>
    <property type="match status" value="1"/>
</dbReference>
<keyword evidence="5" id="KW-1185">Reference proteome</keyword>